<protein>
    <submittedName>
        <fullName evidence="1">Uncharacterized protein</fullName>
    </submittedName>
</protein>
<keyword evidence="2" id="KW-1185">Reference proteome</keyword>
<dbReference type="Proteomes" id="UP001501470">
    <property type="component" value="Unassembled WGS sequence"/>
</dbReference>
<sequence length="50" mass="5443">MAGWENEVGMKVGEILGVAVNGAEFCGEVERPWRPAAGVKRRWGACRGVR</sequence>
<evidence type="ECO:0000313" key="2">
    <source>
        <dbReference type="Proteomes" id="UP001501470"/>
    </source>
</evidence>
<dbReference type="EMBL" id="BAAAQD010000009">
    <property type="protein sequence ID" value="GAA1525495.1"/>
    <property type="molecule type" value="Genomic_DNA"/>
</dbReference>
<name>A0ABN2AT86_9ACTN</name>
<accession>A0ABN2AT86</accession>
<gene>
    <name evidence="1" type="ORF">GCM10009827_047760</name>
</gene>
<proteinExistence type="predicted"/>
<comment type="caution">
    <text evidence="1">The sequence shown here is derived from an EMBL/GenBank/DDBJ whole genome shotgun (WGS) entry which is preliminary data.</text>
</comment>
<organism evidence="1 2">
    <name type="scientific">Dactylosporangium maewongense</name>
    <dbReference type="NCBI Taxonomy" id="634393"/>
    <lineage>
        <taxon>Bacteria</taxon>
        <taxon>Bacillati</taxon>
        <taxon>Actinomycetota</taxon>
        <taxon>Actinomycetes</taxon>
        <taxon>Micromonosporales</taxon>
        <taxon>Micromonosporaceae</taxon>
        <taxon>Dactylosporangium</taxon>
    </lineage>
</organism>
<evidence type="ECO:0000313" key="1">
    <source>
        <dbReference type="EMBL" id="GAA1525495.1"/>
    </source>
</evidence>
<reference evidence="1 2" key="1">
    <citation type="journal article" date="2019" name="Int. J. Syst. Evol. Microbiol.">
        <title>The Global Catalogue of Microorganisms (GCM) 10K type strain sequencing project: providing services to taxonomists for standard genome sequencing and annotation.</title>
        <authorList>
            <consortium name="The Broad Institute Genomics Platform"/>
            <consortium name="The Broad Institute Genome Sequencing Center for Infectious Disease"/>
            <person name="Wu L."/>
            <person name="Ma J."/>
        </authorList>
    </citation>
    <scope>NUCLEOTIDE SEQUENCE [LARGE SCALE GENOMIC DNA]</scope>
    <source>
        <strain evidence="1 2">JCM 15933</strain>
    </source>
</reference>